<protein>
    <submittedName>
        <fullName evidence="2">Uncharacterized protein</fullName>
    </submittedName>
</protein>
<evidence type="ECO:0000313" key="3">
    <source>
        <dbReference type="Proteomes" id="UP000070224"/>
    </source>
</evidence>
<gene>
    <name evidence="2" type="ORF">HMPREF3185_00510</name>
</gene>
<dbReference type="STRING" id="322095.HMPREF3185_00510"/>
<keyword evidence="1" id="KW-0732">Signal</keyword>
<comment type="caution">
    <text evidence="2">The sequence shown here is derived from an EMBL/GenBank/DDBJ whole genome shotgun (WGS) entry which is preliminary data.</text>
</comment>
<keyword evidence="3" id="KW-1185">Reference proteome</keyword>
<accession>A0A134BCA7</accession>
<organism evidence="2 3">
    <name type="scientific">Porphyromonas somerae</name>
    <dbReference type="NCBI Taxonomy" id="322095"/>
    <lineage>
        <taxon>Bacteria</taxon>
        <taxon>Pseudomonadati</taxon>
        <taxon>Bacteroidota</taxon>
        <taxon>Bacteroidia</taxon>
        <taxon>Bacteroidales</taxon>
        <taxon>Porphyromonadaceae</taxon>
        <taxon>Porphyromonas</taxon>
    </lineage>
</organism>
<dbReference type="OrthoDB" id="1014646at2"/>
<feature type="signal peptide" evidence="1">
    <location>
        <begin position="1"/>
        <end position="22"/>
    </location>
</feature>
<dbReference type="RefSeq" id="WP_060935005.1">
    <property type="nucleotide sequence ID" value="NZ_KQ960424.1"/>
</dbReference>
<evidence type="ECO:0000313" key="2">
    <source>
        <dbReference type="EMBL" id="KXB77587.1"/>
    </source>
</evidence>
<dbReference type="PATRIC" id="fig|322095.3.peg.499"/>
<dbReference type="AlphaFoldDB" id="A0A134BCA7"/>
<proteinExistence type="predicted"/>
<name>A0A134BCA7_9PORP</name>
<dbReference type="EMBL" id="LSDK01000036">
    <property type="protein sequence ID" value="KXB77587.1"/>
    <property type="molecule type" value="Genomic_DNA"/>
</dbReference>
<sequence length="150" mass="17608">MKRILYILCSILLLTGGLSAQAKKKPADPGKDMREKVRAEKRAYLMRELSLTAGEVDALMPVLNELDDKRFALWRSTETLGRRVRQGDKTLTEAELNTYLEQMLDFHVREAELERTYYLRCRSSLPADKLVRLPMVCKDFARRFFERHKR</sequence>
<reference evidence="3" key="1">
    <citation type="submission" date="2016-01" db="EMBL/GenBank/DDBJ databases">
        <authorList>
            <person name="Mitreva M."/>
            <person name="Pepin K.H."/>
            <person name="Mihindukulasuriya K.A."/>
            <person name="Fulton R."/>
            <person name="Fronick C."/>
            <person name="O'Laughlin M."/>
            <person name="Miner T."/>
            <person name="Herter B."/>
            <person name="Rosa B.A."/>
            <person name="Cordes M."/>
            <person name="Tomlinson C."/>
            <person name="Wollam A."/>
            <person name="Palsikar V.B."/>
            <person name="Mardis E.R."/>
            <person name="Wilson R.K."/>
        </authorList>
    </citation>
    <scope>NUCLEOTIDE SEQUENCE [LARGE SCALE GENOMIC DNA]</scope>
    <source>
        <strain evidence="3">KA00683</strain>
    </source>
</reference>
<evidence type="ECO:0000256" key="1">
    <source>
        <dbReference type="SAM" id="SignalP"/>
    </source>
</evidence>
<feature type="chain" id="PRO_5007462278" evidence="1">
    <location>
        <begin position="23"/>
        <end position="150"/>
    </location>
</feature>
<dbReference type="Proteomes" id="UP000070224">
    <property type="component" value="Unassembled WGS sequence"/>
</dbReference>